<organism evidence="2 3">
    <name type="scientific">Elysia crispata</name>
    <name type="common">lettuce slug</name>
    <dbReference type="NCBI Taxonomy" id="231223"/>
    <lineage>
        <taxon>Eukaryota</taxon>
        <taxon>Metazoa</taxon>
        <taxon>Spiralia</taxon>
        <taxon>Lophotrochozoa</taxon>
        <taxon>Mollusca</taxon>
        <taxon>Gastropoda</taxon>
        <taxon>Heterobranchia</taxon>
        <taxon>Euthyneura</taxon>
        <taxon>Panpulmonata</taxon>
        <taxon>Sacoglossa</taxon>
        <taxon>Placobranchoidea</taxon>
        <taxon>Plakobranchidae</taxon>
        <taxon>Elysia</taxon>
    </lineage>
</organism>
<evidence type="ECO:0000256" key="1">
    <source>
        <dbReference type="SAM" id="Phobius"/>
    </source>
</evidence>
<evidence type="ECO:0000313" key="3">
    <source>
        <dbReference type="Proteomes" id="UP001283361"/>
    </source>
</evidence>
<keyword evidence="3" id="KW-1185">Reference proteome</keyword>
<dbReference type="AlphaFoldDB" id="A0AAE0ZB00"/>
<gene>
    <name evidence="2" type="ORF">RRG08_027773</name>
</gene>
<protein>
    <recommendedName>
        <fullName evidence="4">Cupin-like domain-containing protein</fullName>
    </recommendedName>
</protein>
<accession>A0AAE0ZB00</accession>
<evidence type="ECO:0000313" key="2">
    <source>
        <dbReference type="EMBL" id="KAK3765132.1"/>
    </source>
</evidence>
<keyword evidence="1" id="KW-1133">Transmembrane helix</keyword>
<dbReference type="Gene3D" id="2.60.120.650">
    <property type="entry name" value="Cupin"/>
    <property type="match status" value="1"/>
</dbReference>
<sequence>MVKTDPPIHDGVTEIEAKALFSDLHTKALAMGLQQHQLAGLKFVAGTRKARWAKVKRRLLKVVLVGTAFAAILWIVCLLEWPLTRRQLAETVWRLRGWSAKEGQAERCLVRASSTVQNLARPPIDCGFCEDVMSVLEVTNISRFDFTHSLAYSGQPVVVSDGCSSWSAVEVFSFDFFRDLYEASGYSDQSNCQFFPYQTEFRDLYEVFEMDEDRVNQRKGQQPWYIGWSNCDTSVSAMLRKHYGRPYFLPPQSESSKTDWIFMGSPGYGAHMHVDSVGLPSWQAQIKGQKTWILQPPPECYFTCVGRMEVTVKPGGIIVLDTNKWYHSTLVEGTDISITIGSEFD</sequence>
<reference evidence="2" key="1">
    <citation type="journal article" date="2023" name="G3 (Bethesda)">
        <title>A reference genome for the long-term kleptoplast-retaining sea slug Elysia crispata morphotype clarki.</title>
        <authorList>
            <person name="Eastman K.E."/>
            <person name="Pendleton A.L."/>
            <person name="Shaikh M.A."/>
            <person name="Suttiyut T."/>
            <person name="Ogas R."/>
            <person name="Tomko P."/>
            <person name="Gavelis G."/>
            <person name="Widhalm J.R."/>
            <person name="Wisecaver J.H."/>
        </authorList>
    </citation>
    <scope>NUCLEOTIDE SEQUENCE</scope>
    <source>
        <strain evidence="2">ECLA1</strain>
    </source>
</reference>
<dbReference type="GO" id="GO:0016706">
    <property type="term" value="F:2-oxoglutarate-dependent dioxygenase activity"/>
    <property type="evidence" value="ECO:0007669"/>
    <property type="project" value="TreeGrafter"/>
</dbReference>
<keyword evidence="1" id="KW-0472">Membrane</keyword>
<evidence type="ECO:0008006" key="4">
    <source>
        <dbReference type="Google" id="ProtNLM"/>
    </source>
</evidence>
<proteinExistence type="predicted"/>
<dbReference type="PANTHER" id="PTHR12480">
    <property type="entry name" value="ARGININE DEMETHYLASE AND LYSYL-HYDROXYLASE JMJD"/>
    <property type="match status" value="1"/>
</dbReference>
<keyword evidence="1" id="KW-0812">Transmembrane</keyword>
<name>A0AAE0ZB00_9GAST</name>
<dbReference type="PANTHER" id="PTHR12480:SF19">
    <property type="entry name" value="CUPIN-LIKE DOMAIN-CONTAINING PROTEIN"/>
    <property type="match status" value="1"/>
</dbReference>
<dbReference type="SUPFAM" id="SSF51197">
    <property type="entry name" value="Clavaminate synthase-like"/>
    <property type="match status" value="1"/>
</dbReference>
<feature type="transmembrane region" description="Helical" evidence="1">
    <location>
        <begin position="59"/>
        <end position="81"/>
    </location>
</feature>
<dbReference type="Proteomes" id="UP001283361">
    <property type="component" value="Unassembled WGS sequence"/>
</dbReference>
<dbReference type="InterPro" id="IPR050910">
    <property type="entry name" value="JMJD6_ArgDemeth/LysHydrox"/>
</dbReference>
<dbReference type="EMBL" id="JAWDGP010004345">
    <property type="protein sequence ID" value="KAK3765132.1"/>
    <property type="molecule type" value="Genomic_DNA"/>
</dbReference>
<comment type="caution">
    <text evidence="2">The sequence shown here is derived from an EMBL/GenBank/DDBJ whole genome shotgun (WGS) entry which is preliminary data.</text>
</comment>